<proteinExistence type="predicted"/>
<keyword evidence="3" id="KW-1185">Reference proteome</keyword>
<gene>
    <name evidence="2" type="ORF">GSI_14064</name>
</gene>
<dbReference type="EMBL" id="AYKW01000067">
    <property type="protein sequence ID" value="PIL24311.1"/>
    <property type="molecule type" value="Genomic_DNA"/>
</dbReference>
<evidence type="ECO:0000313" key="3">
    <source>
        <dbReference type="Proteomes" id="UP000230002"/>
    </source>
</evidence>
<feature type="region of interest" description="Disordered" evidence="1">
    <location>
        <begin position="466"/>
        <end position="514"/>
    </location>
</feature>
<protein>
    <submittedName>
        <fullName evidence="2">Uncharacterized protein</fullName>
    </submittedName>
</protein>
<organism evidence="2 3">
    <name type="scientific">Ganoderma sinense ZZ0214-1</name>
    <dbReference type="NCBI Taxonomy" id="1077348"/>
    <lineage>
        <taxon>Eukaryota</taxon>
        <taxon>Fungi</taxon>
        <taxon>Dikarya</taxon>
        <taxon>Basidiomycota</taxon>
        <taxon>Agaricomycotina</taxon>
        <taxon>Agaricomycetes</taxon>
        <taxon>Polyporales</taxon>
        <taxon>Polyporaceae</taxon>
        <taxon>Ganoderma</taxon>
    </lineage>
</organism>
<feature type="region of interest" description="Disordered" evidence="1">
    <location>
        <begin position="106"/>
        <end position="135"/>
    </location>
</feature>
<feature type="compositionally biased region" description="Basic and acidic residues" evidence="1">
    <location>
        <begin position="110"/>
        <end position="120"/>
    </location>
</feature>
<comment type="caution">
    <text evidence="2">The sequence shown here is derived from an EMBL/GenBank/DDBJ whole genome shotgun (WGS) entry which is preliminary data.</text>
</comment>
<evidence type="ECO:0000313" key="2">
    <source>
        <dbReference type="EMBL" id="PIL24311.1"/>
    </source>
</evidence>
<name>A0A2G8RS44_9APHY</name>
<sequence>MEPVKYYQIGGFKAHLPWAQWNPHSNSEVLIDSLMRMFRDDDDLVLGIRPNGASYLLLPVDQFDARFGQQRPRDRPWNAHDFESLSPIQFGTEKALIDKLASYVSNKKTRGGDPRDRSKANTEYTSGGEALSDRGEERSCFEHQRLLYRLLQKTIRRHKDFAVSLPPWFHDIQIYSLAFNLWFADTRPLDERLANPRVLDVGWTEFDAPTDSDDLKAVSTTHLTVEEERYLGNPGKTRLTLPDITQAMPRDSIATLLQNVFSSQQSNAASMPKLLLVHDTKTTMAVLHAFGVDTSKWATGIKQLLYSYSSAARNDLRTVSQYDVHLERRDRGSYGKPSRGRSRSPRRQSTDERHVRQRSPPTHRAEAPPVYIVDVRAMYGFLMRVAPGHDNSILLNAKALHLRDTALHRGEDDQVIYQDIDPKQWCAGKESRLIGYMWEDLANGVAIDEQRAYRNEIAKEAAALPPAARYQGRADDDDVDPNDIMQPMGAGSGQPKPSKPYGMFDSEDEDDEYY</sequence>
<reference evidence="2 3" key="1">
    <citation type="journal article" date="2015" name="Sci. Rep.">
        <title>Chromosome-level genome map provides insights into diverse defense mechanisms in the medicinal fungus Ganoderma sinense.</title>
        <authorList>
            <person name="Zhu Y."/>
            <person name="Xu J."/>
            <person name="Sun C."/>
            <person name="Zhou S."/>
            <person name="Xu H."/>
            <person name="Nelson D.R."/>
            <person name="Qian J."/>
            <person name="Song J."/>
            <person name="Luo H."/>
            <person name="Xiang L."/>
            <person name="Li Y."/>
            <person name="Xu Z."/>
            <person name="Ji A."/>
            <person name="Wang L."/>
            <person name="Lu S."/>
            <person name="Hayward A."/>
            <person name="Sun W."/>
            <person name="Li X."/>
            <person name="Schwartz D.C."/>
            <person name="Wang Y."/>
            <person name="Chen S."/>
        </authorList>
    </citation>
    <scope>NUCLEOTIDE SEQUENCE [LARGE SCALE GENOMIC DNA]</scope>
    <source>
        <strain evidence="2 3">ZZ0214-1</strain>
    </source>
</reference>
<dbReference type="Proteomes" id="UP000230002">
    <property type="component" value="Unassembled WGS sequence"/>
</dbReference>
<dbReference type="OrthoDB" id="3235609at2759"/>
<feature type="compositionally biased region" description="Acidic residues" evidence="1">
    <location>
        <begin position="505"/>
        <end position="514"/>
    </location>
</feature>
<accession>A0A2G8RS44</accession>
<evidence type="ECO:0000256" key="1">
    <source>
        <dbReference type="SAM" id="MobiDB-lite"/>
    </source>
</evidence>
<dbReference type="AlphaFoldDB" id="A0A2G8RS44"/>
<feature type="region of interest" description="Disordered" evidence="1">
    <location>
        <begin position="327"/>
        <end position="367"/>
    </location>
</feature>